<sequence>MSAVGSDTFTYTLDPGLPVLLRPDGAVQVGWDPRRAVLVRPPRGLSAAALATVLRSMQIPTPVAALRREAAQQGPVDVAELDNLLVALVAAGVAVRDAATRRACRTASLRVHGRGPLSDLLAESLRCSSAVVRRSSQPHAEVSAAGTHLVVLADYLVPDPRLVRELHAARVPHLPVRVRDGTGMVGPLVLPGVTSCLRCADMHRRDRDAAWPAVAAQLRHTVTHADRATVLATAALALSQVERVIAAVRGAAAGPDLAAPATLDATLELDLATGSMMTRRWVRHPLCDCCGEDRHRKLSPR</sequence>
<comment type="caution">
    <text evidence="1">The sequence shown here is derived from an EMBL/GenBank/DDBJ whole genome shotgun (WGS) entry which is preliminary data.</text>
</comment>
<dbReference type="EMBL" id="LQPI01000028">
    <property type="protein sequence ID" value="ORW23501.1"/>
    <property type="molecule type" value="Genomic_DNA"/>
</dbReference>
<evidence type="ECO:0000313" key="1">
    <source>
        <dbReference type="EMBL" id="ORW23501.1"/>
    </source>
</evidence>
<name>A0A1X1ZK49_MYCNO</name>
<reference evidence="1 2" key="1">
    <citation type="submission" date="2016-01" db="EMBL/GenBank/DDBJ databases">
        <title>The new phylogeny of the genus Mycobacterium.</title>
        <authorList>
            <person name="Tarcisio F."/>
            <person name="Conor M."/>
            <person name="Antonella G."/>
            <person name="Elisabetta G."/>
            <person name="Giulia F.S."/>
            <person name="Sara T."/>
            <person name="Anna F."/>
            <person name="Clotilde B."/>
            <person name="Roberto B."/>
            <person name="Veronica D.S."/>
            <person name="Fabio R."/>
            <person name="Monica P."/>
            <person name="Olivier J."/>
            <person name="Enrico T."/>
            <person name="Nicola S."/>
        </authorList>
    </citation>
    <scope>NUCLEOTIDE SEQUENCE [LARGE SCALE GENOMIC DNA]</scope>
    <source>
        <strain evidence="1 2">DSM 44164</strain>
    </source>
</reference>
<organism evidence="1 2">
    <name type="scientific">Mycolicibacter nonchromogenicus</name>
    <name type="common">Mycobacterium nonchromogenicum</name>
    <dbReference type="NCBI Taxonomy" id="1782"/>
    <lineage>
        <taxon>Bacteria</taxon>
        <taxon>Bacillati</taxon>
        <taxon>Actinomycetota</taxon>
        <taxon>Actinomycetes</taxon>
        <taxon>Mycobacteriales</taxon>
        <taxon>Mycobacteriaceae</taxon>
        <taxon>Mycolicibacter</taxon>
    </lineage>
</organism>
<dbReference type="Proteomes" id="UP000193108">
    <property type="component" value="Unassembled WGS sequence"/>
</dbReference>
<accession>A0A1X1ZK49</accession>
<dbReference type="NCBIfam" id="TIGR03882">
    <property type="entry name" value="cyclo_dehyd_2"/>
    <property type="match status" value="1"/>
</dbReference>
<dbReference type="InterPro" id="IPR022291">
    <property type="entry name" value="Bacteriocin_synth_cyclodeHase"/>
</dbReference>
<gene>
    <name evidence="1" type="ORF">AWC18_04865</name>
</gene>
<dbReference type="RefSeq" id="WP_234806423.1">
    <property type="nucleotide sequence ID" value="NZ_LQPI01000028.1"/>
</dbReference>
<protein>
    <submittedName>
        <fullName evidence="1">Cyclodehydratase</fullName>
    </submittedName>
</protein>
<dbReference type="AlphaFoldDB" id="A0A1X1ZK49"/>
<dbReference type="Gene3D" id="3.40.50.720">
    <property type="entry name" value="NAD(P)-binding Rossmann-like Domain"/>
    <property type="match status" value="1"/>
</dbReference>
<evidence type="ECO:0000313" key="2">
    <source>
        <dbReference type="Proteomes" id="UP000193108"/>
    </source>
</evidence>
<proteinExistence type="predicted"/>
<dbReference type="STRING" id="1782.AWC18_04865"/>
<keyword evidence="2" id="KW-1185">Reference proteome</keyword>